<evidence type="ECO:0000313" key="4">
    <source>
        <dbReference type="EMBL" id="TVT19328.1"/>
    </source>
</evidence>
<dbReference type="RefSeq" id="WP_144642243.1">
    <property type="nucleotide sequence ID" value="NZ_BNAX01000002.1"/>
</dbReference>
<organism evidence="4 5">
    <name type="scientific">Amycolatopsis acidiphila</name>
    <dbReference type="NCBI Taxonomy" id="715473"/>
    <lineage>
        <taxon>Bacteria</taxon>
        <taxon>Bacillati</taxon>
        <taxon>Actinomycetota</taxon>
        <taxon>Actinomycetes</taxon>
        <taxon>Pseudonocardiales</taxon>
        <taxon>Pseudonocardiaceae</taxon>
        <taxon>Amycolatopsis</taxon>
    </lineage>
</organism>
<gene>
    <name evidence="4" type="ORF">FNH06_24530</name>
</gene>
<dbReference type="PANTHER" id="PTHR33371:SF4">
    <property type="entry name" value="INTERMEMBRANE PHOSPHOLIPID TRANSPORT SYSTEM BINDING PROTEIN MLAD"/>
    <property type="match status" value="1"/>
</dbReference>
<accession>A0A558A535</accession>
<dbReference type="Proteomes" id="UP000318578">
    <property type="component" value="Unassembled WGS sequence"/>
</dbReference>
<dbReference type="Pfam" id="PF02470">
    <property type="entry name" value="MlaD"/>
    <property type="match status" value="1"/>
</dbReference>
<name>A0A558A535_9PSEU</name>
<comment type="caution">
    <text evidence="4">The sequence shown here is derived from an EMBL/GenBank/DDBJ whole genome shotgun (WGS) entry which is preliminary data.</text>
</comment>
<evidence type="ECO:0000313" key="5">
    <source>
        <dbReference type="Proteomes" id="UP000318578"/>
    </source>
</evidence>
<keyword evidence="2" id="KW-1133">Transmembrane helix</keyword>
<feature type="region of interest" description="Disordered" evidence="1">
    <location>
        <begin position="405"/>
        <end position="432"/>
    </location>
</feature>
<feature type="domain" description="Mce/MlaD" evidence="3">
    <location>
        <begin position="43"/>
        <end position="121"/>
    </location>
</feature>
<evidence type="ECO:0000259" key="3">
    <source>
        <dbReference type="Pfam" id="PF02470"/>
    </source>
</evidence>
<sequence>MARKSGKWARRRAVLLGAAIAVVFGGALYIALTASSGLPGQSGTVVRAAFDDVGALREGDDVRIANVRVGQVSAIDLVAGKPQVTMRLDDDRPVYRDASAVTASVGARSALGQKYVDLNPGAPQAGRLDPATVIPATKTVGAQELSDVLAVLDAPTRQALGSTIRETGGGAAGHVQDFSDGAGALPAILPDLGTVSRALTAGSGQDLTRLLQVADRFSGEFDGRQQQLGELAGRLDTTLRALDVDGGKPLGETLDRAPDTLAKVRGALQDLRQPLSDADAAITTLRPGANALGKATPDVRGVLRESIPPLRRLPGVADQAQPAVDALTATLTDARPLAPMVTSAVGAAREPLSQIAPYSPEISAFFSDFADAMQYGDAAGHYLRIYPPIDTESVTGLVGLKDPTVARDPYAPPGATGGQRRNSPIGSQGAGR</sequence>
<dbReference type="InterPro" id="IPR003399">
    <property type="entry name" value="Mce/MlaD"/>
</dbReference>
<protein>
    <submittedName>
        <fullName evidence="4">MCE family protein</fullName>
    </submittedName>
</protein>
<reference evidence="4 5" key="1">
    <citation type="submission" date="2019-07" db="EMBL/GenBank/DDBJ databases">
        <title>New species of Amycolatopsis and Streptomyces.</title>
        <authorList>
            <person name="Duangmal K."/>
            <person name="Teo W.F.A."/>
            <person name="Lipun K."/>
        </authorList>
    </citation>
    <scope>NUCLEOTIDE SEQUENCE [LARGE SCALE GENOMIC DNA]</scope>
    <source>
        <strain evidence="4 5">JCM 30562</strain>
    </source>
</reference>
<proteinExistence type="predicted"/>
<evidence type="ECO:0000256" key="2">
    <source>
        <dbReference type="SAM" id="Phobius"/>
    </source>
</evidence>
<dbReference type="AlphaFoldDB" id="A0A558A535"/>
<keyword evidence="5" id="KW-1185">Reference proteome</keyword>
<keyword evidence="2" id="KW-0472">Membrane</keyword>
<dbReference type="PANTHER" id="PTHR33371">
    <property type="entry name" value="INTERMEMBRANE PHOSPHOLIPID TRANSPORT SYSTEM BINDING PROTEIN MLAD-RELATED"/>
    <property type="match status" value="1"/>
</dbReference>
<dbReference type="EMBL" id="VJZA01000048">
    <property type="protein sequence ID" value="TVT19328.1"/>
    <property type="molecule type" value="Genomic_DNA"/>
</dbReference>
<dbReference type="InterPro" id="IPR052336">
    <property type="entry name" value="MlaD_Phospholipid_Transporter"/>
</dbReference>
<keyword evidence="2" id="KW-0812">Transmembrane</keyword>
<evidence type="ECO:0000256" key="1">
    <source>
        <dbReference type="SAM" id="MobiDB-lite"/>
    </source>
</evidence>
<feature type="transmembrane region" description="Helical" evidence="2">
    <location>
        <begin position="12"/>
        <end position="32"/>
    </location>
</feature>
<dbReference type="OrthoDB" id="5241393at2"/>